<dbReference type="Proteomes" id="UP000001412">
    <property type="component" value="Chromosome"/>
</dbReference>
<reference evidence="2 3" key="1">
    <citation type="journal article" date="2003" name="Proc. Natl. Acad. Sci. U.S.A.">
        <title>The genome sequence of Clostridium tetani, the causative agent of tetanus disease.</title>
        <authorList>
            <person name="Brueggemann H."/>
            <person name="Baumer S."/>
            <person name="Fricke W.F."/>
            <person name="Wiezer A."/>
            <person name="Liesegang H."/>
            <person name="Decker I."/>
            <person name="Herzberg C."/>
            <person name="Martinez-Arias R."/>
            <person name="Merkl R."/>
            <person name="Henne A."/>
            <person name="Gottschalk G."/>
        </authorList>
    </citation>
    <scope>NUCLEOTIDE SEQUENCE [LARGE SCALE GENOMIC DNA]</scope>
    <source>
        <strain evidence="3">Massachusetts / E88</strain>
    </source>
</reference>
<evidence type="ECO:0000313" key="2">
    <source>
        <dbReference type="EMBL" id="AAO35047.1"/>
    </source>
</evidence>
<keyword evidence="3" id="KW-1185">Reference proteome</keyword>
<dbReference type="SUPFAM" id="SSF82171">
    <property type="entry name" value="DPP6 N-terminal domain-like"/>
    <property type="match status" value="1"/>
</dbReference>
<evidence type="ECO:0000256" key="1">
    <source>
        <dbReference type="SAM" id="Phobius"/>
    </source>
</evidence>
<dbReference type="EMBL" id="AE015927">
    <property type="protein sequence ID" value="AAO35047.1"/>
    <property type="molecule type" value="Genomic_DNA"/>
</dbReference>
<keyword evidence="1" id="KW-0472">Membrane</keyword>
<dbReference type="KEGG" id="ctc:CTC_00413"/>
<evidence type="ECO:0000313" key="3">
    <source>
        <dbReference type="Proteomes" id="UP000001412"/>
    </source>
</evidence>
<keyword evidence="1" id="KW-1133">Transmembrane helix</keyword>
<proteinExistence type="predicted"/>
<protein>
    <submittedName>
        <fullName evidence="2">Uncharacterized protein</fullName>
    </submittedName>
</protein>
<keyword evidence="1" id="KW-0812">Transmembrane</keyword>
<name>Q898N2_CLOTE</name>
<dbReference type="STRING" id="212717.CTC_00413"/>
<gene>
    <name evidence="2" type="ordered locus">CTC_00413</name>
</gene>
<dbReference type="AlphaFoldDB" id="Q898N2"/>
<dbReference type="HOGENOM" id="CLU_603707_0_0_9"/>
<feature type="transmembrane region" description="Helical" evidence="1">
    <location>
        <begin position="20"/>
        <end position="35"/>
    </location>
</feature>
<accession>Q898N2</accession>
<sequence>MITIQSKEVGIMNIKSYKKFIIISMGIFVILILSACNNSKNDIIISDNIKEEFKKQDKDNLSISKINNSNLGYVNIGPYCWKDDENFVGMHSHDNYEINDIYNVNVKTSKATKVDTLEDVTIFTYMNYEVKNNKLIYSKNNKLWIYDLINNKSKEIWDLTEVQDEMSKYGANISFVKGSDKYISIVTIKKYGKEEFKNIRMLDINTGKVVKSNDMKIPLFKSFMYSKEKDAFYVSKGENIYEYIYEYNLSNPNEIKKIENTQKDYMYDCMEISDDGKYIYSIVYDKKTNKRHRKSKIVKYDILKNKFTTISDENSGYLFLEFNPKTNIIIYTYVDNEHKKAYTCIGRVKGNKIENTKRVPLEDIGEVKWNTALTMMNEKSTRFTYMVPYQKINDKNDTLRLLLNAYEIKK</sequence>
<organism evidence="2 3">
    <name type="scientific">Clostridium tetani (strain Massachusetts / E88)</name>
    <dbReference type="NCBI Taxonomy" id="212717"/>
    <lineage>
        <taxon>Bacteria</taxon>
        <taxon>Bacillati</taxon>
        <taxon>Bacillota</taxon>
        <taxon>Clostridia</taxon>
        <taxon>Eubacteriales</taxon>
        <taxon>Clostridiaceae</taxon>
        <taxon>Clostridium</taxon>
    </lineage>
</organism>